<feature type="binding site" description="in other chain" evidence="7">
    <location>
        <position position="298"/>
    </location>
    <ligand>
        <name>K(+)</name>
        <dbReference type="ChEBI" id="CHEBI:29103"/>
        <note>ligand shared between two tetrameric partners</note>
    </ligand>
</feature>
<gene>
    <name evidence="11" type="ORF">A2W54_04145</name>
</gene>
<keyword evidence="6" id="KW-0520">NAD</keyword>
<dbReference type="GO" id="GO:0046872">
    <property type="term" value="F:metal ion binding"/>
    <property type="evidence" value="ECO:0007669"/>
    <property type="project" value="UniProtKB-KW"/>
</dbReference>
<feature type="active site" description="Thioimidate intermediate" evidence="5">
    <location>
        <position position="301"/>
    </location>
</feature>
<keyword evidence="4 8" id="KW-0129">CBS domain</keyword>
<protein>
    <submittedName>
        <fullName evidence="11">IMP dehydrogenase</fullName>
    </submittedName>
</protein>
<dbReference type="SUPFAM" id="SSF54631">
    <property type="entry name" value="CBS-domain pair"/>
    <property type="match status" value="1"/>
</dbReference>
<dbReference type="InterPro" id="IPR046342">
    <property type="entry name" value="CBS_dom_sf"/>
</dbReference>
<dbReference type="SMART" id="SM00116">
    <property type="entry name" value="CBS"/>
    <property type="match status" value="2"/>
</dbReference>
<feature type="binding site" description="in other chain" evidence="7">
    <location>
        <position position="301"/>
    </location>
    <ligand>
        <name>K(+)</name>
        <dbReference type="ChEBI" id="CHEBI:29103"/>
        <note>ligand shared between two tetrameric partners</note>
    </ligand>
</feature>
<proteinExistence type="inferred from homology"/>
<dbReference type="PROSITE" id="PS51371">
    <property type="entry name" value="CBS"/>
    <property type="match status" value="2"/>
</dbReference>
<dbReference type="CDD" id="cd04601">
    <property type="entry name" value="CBS_pair_IMPDH"/>
    <property type="match status" value="1"/>
</dbReference>
<dbReference type="InterPro" id="IPR013785">
    <property type="entry name" value="Aldolase_TIM"/>
</dbReference>
<evidence type="ECO:0000259" key="10">
    <source>
        <dbReference type="PROSITE" id="PS51371"/>
    </source>
</evidence>
<feature type="binding site" evidence="6">
    <location>
        <begin position="244"/>
        <end position="246"/>
    </location>
    <ligand>
        <name>NAD(+)</name>
        <dbReference type="ChEBI" id="CHEBI:57540"/>
    </ligand>
</feature>
<dbReference type="NCBIfam" id="TIGR01302">
    <property type="entry name" value="IMP_dehydrog"/>
    <property type="match status" value="1"/>
</dbReference>
<comment type="caution">
    <text evidence="11">The sequence shown here is derived from an EMBL/GenBank/DDBJ whole genome shotgun (WGS) entry which is preliminary data.</text>
</comment>
<feature type="domain" description="CBS" evidence="10">
    <location>
        <begin position="92"/>
        <end position="148"/>
    </location>
</feature>
<evidence type="ECO:0000256" key="1">
    <source>
        <dbReference type="ARBA" id="ARBA00005502"/>
    </source>
</evidence>
<evidence type="ECO:0000313" key="12">
    <source>
        <dbReference type="Proteomes" id="UP000178425"/>
    </source>
</evidence>
<dbReference type="Pfam" id="PF00478">
    <property type="entry name" value="IMPDH"/>
    <property type="match status" value="1"/>
</dbReference>
<evidence type="ECO:0000256" key="8">
    <source>
        <dbReference type="PROSITE-ProRule" id="PRU00703"/>
    </source>
</evidence>
<evidence type="ECO:0000256" key="5">
    <source>
        <dbReference type="PIRSR" id="PIRSR000130-1"/>
    </source>
</evidence>
<dbReference type="SMART" id="SM01240">
    <property type="entry name" value="IMPDH"/>
    <property type="match status" value="1"/>
</dbReference>
<dbReference type="EMBL" id="MFHI01000019">
    <property type="protein sequence ID" value="OGF78791.1"/>
    <property type="molecule type" value="Genomic_DNA"/>
</dbReference>
<evidence type="ECO:0000256" key="9">
    <source>
        <dbReference type="RuleBase" id="RU003927"/>
    </source>
</evidence>
<dbReference type="PANTHER" id="PTHR11911:SF111">
    <property type="entry name" value="INOSINE-5'-MONOPHOSPHATE DEHYDROGENASE"/>
    <property type="match status" value="1"/>
</dbReference>
<reference evidence="11 12" key="1">
    <citation type="journal article" date="2016" name="Nat. Commun.">
        <title>Thousands of microbial genomes shed light on interconnected biogeochemical processes in an aquifer system.</title>
        <authorList>
            <person name="Anantharaman K."/>
            <person name="Brown C.T."/>
            <person name="Hug L.A."/>
            <person name="Sharon I."/>
            <person name="Castelle C.J."/>
            <person name="Probst A.J."/>
            <person name="Thomas B.C."/>
            <person name="Singh A."/>
            <person name="Wilkins M.J."/>
            <person name="Karaoz U."/>
            <person name="Brodie E.L."/>
            <person name="Williams K.H."/>
            <person name="Hubbard S.S."/>
            <person name="Banfield J.F."/>
        </authorList>
    </citation>
    <scope>NUCLEOTIDE SEQUENCE [LARGE SCALE GENOMIC DNA]</scope>
</reference>
<dbReference type="InterPro" id="IPR005990">
    <property type="entry name" value="IMP_DH"/>
</dbReference>
<evidence type="ECO:0000256" key="3">
    <source>
        <dbReference type="ARBA" id="ARBA00023002"/>
    </source>
</evidence>
<organism evidence="11 12">
    <name type="scientific">Candidatus Giovannonibacteria bacterium RIFCSPHIGHO2_02_43_13</name>
    <dbReference type="NCBI Taxonomy" id="1798330"/>
    <lineage>
        <taxon>Bacteria</taxon>
        <taxon>Candidatus Giovannoniibacteriota</taxon>
    </lineage>
</organism>
<dbReference type="GO" id="GO:0003938">
    <property type="term" value="F:IMP dehydrogenase activity"/>
    <property type="evidence" value="ECO:0007669"/>
    <property type="project" value="InterPro"/>
</dbReference>
<dbReference type="Pfam" id="PF00571">
    <property type="entry name" value="CBS"/>
    <property type="match status" value="2"/>
</dbReference>
<dbReference type="Gene3D" id="3.20.20.70">
    <property type="entry name" value="Aldolase class I"/>
    <property type="match status" value="1"/>
</dbReference>
<dbReference type="InterPro" id="IPR000644">
    <property type="entry name" value="CBS_dom"/>
</dbReference>
<dbReference type="FunFam" id="3.20.20.70:FF:000424">
    <property type="entry name" value="Inosine-5'-monophosphate dehydrogenase 2"/>
    <property type="match status" value="1"/>
</dbReference>
<feature type="binding site" evidence="6">
    <location>
        <begin position="294"/>
        <end position="296"/>
    </location>
    <ligand>
        <name>NAD(+)</name>
        <dbReference type="ChEBI" id="CHEBI:57540"/>
    </ligand>
</feature>
<dbReference type="SUPFAM" id="SSF51412">
    <property type="entry name" value="Inosine monophosphate dehydrogenase (IMPDH)"/>
    <property type="match status" value="1"/>
</dbReference>
<dbReference type="PIRSF" id="PIRSF000130">
    <property type="entry name" value="IMPDH"/>
    <property type="match status" value="1"/>
</dbReference>
<dbReference type="GO" id="GO:0006183">
    <property type="term" value="P:GTP biosynthetic process"/>
    <property type="evidence" value="ECO:0007669"/>
    <property type="project" value="TreeGrafter"/>
</dbReference>
<name>A0A1F5WU29_9BACT</name>
<keyword evidence="7" id="KW-0630">Potassium</keyword>
<feature type="active site" description="Proton acceptor" evidence="5">
    <location>
        <position position="395"/>
    </location>
</feature>
<feature type="domain" description="CBS" evidence="10">
    <location>
        <begin position="152"/>
        <end position="210"/>
    </location>
</feature>
<dbReference type="Proteomes" id="UP000178425">
    <property type="component" value="Unassembled WGS sequence"/>
</dbReference>
<dbReference type="PANTHER" id="PTHR11911">
    <property type="entry name" value="INOSINE-5-MONOPHOSPHATE DEHYDROGENASE RELATED"/>
    <property type="match status" value="1"/>
</dbReference>
<dbReference type="InterPro" id="IPR001093">
    <property type="entry name" value="IMP_DH_GMPRt"/>
</dbReference>
<feature type="binding site" description="in other chain" evidence="7">
    <location>
        <position position="296"/>
    </location>
    <ligand>
        <name>K(+)</name>
        <dbReference type="ChEBI" id="CHEBI:29103"/>
        <note>ligand shared between two tetrameric partners</note>
    </ligand>
</feature>
<evidence type="ECO:0000256" key="4">
    <source>
        <dbReference type="ARBA" id="ARBA00023122"/>
    </source>
</evidence>
<keyword evidence="3 9" id="KW-0560">Oxidoreductase</keyword>
<comment type="similarity">
    <text evidence="1 9">Belongs to the IMPDH/GMPR family.</text>
</comment>
<evidence type="ECO:0000256" key="6">
    <source>
        <dbReference type="PIRSR" id="PIRSR000130-3"/>
    </source>
</evidence>
<sequence length="468" mass="50714">MQAIKKGYAFDDVLIRPRYSEISPRDTVVATRFSRNIKLNIPIVSANMDTVTEWKMAHFMAQAGGIGIIHRWCSIEEEAEMARKVKRIESAIIDVPYTINANVMTKDASDLMSKRGVSGFPVVDEKKRVIGIITKSDIQFAKSLSVSVKGLMTEKVITAKRGISMEEAKKILIENRIEKLPLMNEDRTLSGLITLKDINRSKNENAAKDIKGRLLVGAAIGSKDEALPRAEALVEAGADVLVIDIAHGHSKAEIETIKLIRKKFPDIEIVGGNVATREGVRDLIRAGADAVKVGIGPGAACTTRTVTGVGVPQLSAIIECSKEAKKYHIPVIADGGIKNSGDVAKAIGAGASTVMIGSLLAGTDESPGEYELEDGKAYKRYRGMASREATEDKMRLDGNDENSYRVPEGKPGKVFYKGAANKVLWEIVGALRQSMGYVGAKTLPNFARKAQFKESSAAGLKESQTRLE</sequence>
<evidence type="ECO:0000256" key="7">
    <source>
        <dbReference type="PIRSR" id="PIRSR000130-4"/>
    </source>
</evidence>
<accession>A0A1F5WU29</accession>
<evidence type="ECO:0000313" key="11">
    <source>
        <dbReference type="EMBL" id="OGF78791.1"/>
    </source>
</evidence>
<dbReference type="AlphaFoldDB" id="A0A1F5WU29"/>
<keyword evidence="2" id="KW-0479">Metal-binding</keyword>
<dbReference type="CDD" id="cd00381">
    <property type="entry name" value="IMPDH"/>
    <property type="match status" value="1"/>
</dbReference>
<evidence type="ECO:0000256" key="2">
    <source>
        <dbReference type="ARBA" id="ARBA00022723"/>
    </source>
</evidence>